<reference evidence="1 2" key="1">
    <citation type="submission" date="2014-05" db="EMBL/GenBank/DDBJ databases">
        <authorList>
            <person name="Daugherty S.C."/>
            <person name="Tallon L.J."/>
            <person name="Sadzewicz L."/>
            <person name="Kilian M."/>
            <person name="Tettelin H."/>
        </authorList>
    </citation>
    <scope>NUCLEOTIDE SEQUENCE [LARGE SCALE GENOMIC DNA]</scope>
    <source>
        <strain evidence="1 2">SK629</strain>
    </source>
</reference>
<evidence type="ECO:0000313" key="1">
    <source>
        <dbReference type="EMBL" id="KEQ34877.1"/>
    </source>
</evidence>
<dbReference type="EMBL" id="JPFU01000013">
    <property type="protein sequence ID" value="KEQ34877.1"/>
    <property type="molecule type" value="Genomic_DNA"/>
</dbReference>
<name>A0A081PW04_STRMT</name>
<dbReference type="Proteomes" id="UP000028090">
    <property type="component" value="Unassembled WGS sequence"/>
</dbReference>
<sequence>MKELNFNKEFSSTKIWYHGTTSTQVASLKDGIDVYHSKRNCDFGIGFYVTSKLSQAIKWAQRKTKDEIPFNPNVKSVVLSYQFQELDNSETKIFEIDKEYFQFVYKNRLELDAKSGINIHHFSAVFGPVLDGQVTRLKETLDNYFQGFNTLEQTAEILLGKYQNDTQLCICDQRIADRLTLVKEETI</sequence>
<protein>
    <recommendedName>
        <fullName evidence="3">DUF3990 domain-containing protein</fullName>
    </recommendedName>
</protein>
<organism evidence="1 2">
    <name type="scientific">Streptococcus mitis</name>
    <dbReference type="NCBI Taxonomy" id="28037"/>
    <lineage>
        <taxon>Bacteria</taxon>
        <taxon>Bacillati</taxon>
        <taxon>Bacillota</taxon>
        <taxon>Bacilli</taxon>
        <taxon>Lactobacillales</taxon>
        <taxon>Streptococcaceae</taxon>
        <taxon>Streptococcus</taxon>
        <taxon>Streptococcus mitis group</taxon>
    </lineage>
</organism>
<dbReference type="PATRIC" id="fig|28037.95.peg.1437"/>
<dbReference type="RefSeq" id="WP_042901272.1">
    <property type="nucleotide sequence ID" value="NZ_JPFU01000013.1"/>
</dbReference>
<accession>A0A081PW04</accession>
<comment type="caution">
    <text evidence="1">The sequence shown here is derived from an EMBL/GenBank/DDBJ whole genome shotgun (WGS) entry which is preliminary data.</text>
</comment>
<evidence type="ECO:0008006" key="3">
    <source>
        <dbReference type="Google" id="ProtNLM"/>
    </source>
</evidence>
<evidence type="ECO:0000313" key="2">
    <source>
        <dbReference type="Proteomes" id="UP000028090"/>
    </source>
</evidence>
<dbReference type="Pfam" id="PF13151">
    <property type="entry name" value="DUF3990"/>
    <property type="match status" value="1"/>
</dbReference>
<dbReference type="InterPro" id="IPR025051">
    <property type="entry name" value="DUF3990"/>
</dbReference>
<proteinExistence type="predicted"/>
<dbReference type="AlphaFoldDB" id="A0A081PW04"/>
<gene>
    <name evidence="1" type="ORF">SK629_1507</name>
</gene>
<dbReference type="OrthoDB" id="9813772at2"/>